<reference evidence="2" key="1">
    <citation type="journal article" date="2019" name="Int. J. Syst. Evol. Microbiol.">
        <title>The Global Catalogue of Microorganisms (GCM) 10K type strain sequencing project: providing services to taxonomists for standard genome sequencing and annotation.</title>
        <authorList>
            <consortium name="The Broad Institute Genomics Platform"/>
            <consortium name="The Broad Institute Genome Sequencing Center for Infectious Disease"/>
            <person name="Wu L."/>
            <person name="Ma J."/>
        </authorList>
    </citation>
    <scope>NUCLEOTIDE SEQUENCE [LARGE SCALE GENOMIC DNA]</scope>
    <source>
        <strain evidence="2">CCUG 54781</strain>
    </source>
</reference>
<evidence type="ECO:0000313" key="1">
    <source>
        <dbReference type="EMBL" id="MFC7347087.1"/>
    </source>
</evidence>
<evidence type="ECO:0000313" key="2">
    <source>
        <dbReference type="Proteomes" id="UP001596550"/>
    </source>
</evidence>
<gene>
    <name evidence="1" type="ORF">ACFQO9_10205</name>
</gene>
<proteinExistence type="predicted"/>
<accession>A0ABW2M108</accession>
<comment type="caution">
    <text evidence="1">The sequence shown here is derived from an EMBL/GenBank/DDBJ whole genome shotgun (WGS) entry which is preliminary data.</text>
</comment>
<keyword evidence="2" id="KW-1185">Reference proteome</keyword>
<organism evidence="1 2">
    <name type="scientific">Chryseobacterium zhengzhouense</name>
    <dbReference type="NCBI Taxonomy" id="1636086"/>
    <lineage>
        <taxon>Bacteria</taxon>
        <taxon>Pseudomonadati</taxon>
        <taxon>Bacteroidota</taxon>
        <taxon>Flavobacteriia</taxon>
        <taxon>Flavobacteriales</taxon>
        <taxon>Weeksellaceae</taxon>
        <taxon>Chryseobacterium group</taxon>
        <taxon>Chryseobacterium</taxon>
    </lineage>
</organism>
<sequence>MFRNNLEVGVNPYIYYFKIQNKKADENTSFEDFVKDASLTYLGHGGIQL</sequence>
<protein>
    <submittedName>
        <fullName evidence="1">Uncharacterized protein</fullName>
    </submittedName>
</protein>
<dbReference type="EMBL" id="JBHTCR010000004">
    <property type="protein sequence ID" value="MFC7347087.1"/>
    <property type="molecule type" value="Genomic_DNA"/>
</dbReference>
<name>A0ABW2M108_9FLAO</name>
<dbReference type="Proteomes" id="UP001596550">
    <property type="component" value="Unassembled WGS sequence"/>
</dbReference>
<dbReference type="RefSeq" id="WP_378177850.1">
    <property type="nucleotide sequence ID" value="NZ_JBHTCR010000004.1"/>
</dbReference>